<feature type="domain" description="O-antigen ligase-related" evidence="7">
    <location>
        <begin position="273"/>
        <end position="418"/>
    </location>
</feature>
<keyword evidence="8" id="KW-0436">Ligase</keyword>
<accession>A0A3A1WG83</accession>
<dbReference type="Proteomes" id="UP000265750">
    <property type="component" value="Unassembled WGS sequence"/>
</dbReference>
<keyword evidence="9" id="KW-1185">Reference proteome</keyword>
<evidence type="ECO:0000256" key="6">
    <source>
        <dbReference type="SAM" id="Phobius"/>
    </source>
</evidence>
<dbReference type="PANTHER" id="PTHR37422">
    <property type="entry name" value="TEICHURONIC ACID BIOSYNTHESIS PROTEIN TUAE"/>
    <property type="match status" value="1"/>
</dbReference>
<dbReference type="InterPro" id="IPR007016">
    <property type="entry name" value="O-antigen_ligase-rel_domated"/>
</dbReference>
<dbReference type="GO" id="GO:0016874">
    <property type="term" value="F:ligase activity"/>
    <property type="evidence" value="ECO:0007669"/>
    <property type="project" value="UniProtKB-KW"/>
</dbReference>
<feature type="transmembrane region" description="Helical" evidence="6">
    <location>
        <begin position="327"/>
        <end position="348"/>
    </location>
</feature>
<dbReference type="GO" id="GO:0016020">
    <property type="term" value="C:membrane"/>
    <property type="evidence" value="ECO:0007669"/>
    <property type="project" value="UniProtKB-SubCell"/>
</dbReference>
<keyword evidence="2 6" id="KW-0812">Transmembrane</keyword>
<protein>
    <submittedName>
        <fullName evidence="8">O-antigen ligase domain-containing protein</fullName>
    </submittedName>
</protein>
<reference evidence="9" key="1">
    <citation type="submission" date="2018-09" db="EMBL/GenBank/DDBJ databases">
        <authorList>
            <person name="Tuo L."/>
        </authorList>
    </citation>
    <scope>NUCLEOTIDE SEQUENCE [LARGE SCALE GENOMIC DNA]</scope>
    <source>
        <strain evidence="9">M2BS4Y-1</strain>
    </source>
</reference>
<dbReference type="OrthoDB" id="4391260at2"/>
<keyword evidence="3 6" id="KW-1133">Transmembrane helix</keyword>
<feature type="transmembrane region" description="Helical" evidence="6">
    <location>
        <begin position="471"/>
        <end position="491"/>
    </location>
</feature>
<evidence type="ECO:0000313" key="9">
    <source>
        <dbReference type="Proteomes" id="UP000265750"/>
    </source>
</evidence>
<feature type="transmembrane region" description="Helical" evidence="6">
    <location>
        <begin position="153"/>
        <end position="171"/>
    </location>
</feature>
<feature type="transmembrane region" description="Helical" evidence="6">
    <location>
        <begin position="290"/>
        <end position="307"/>
    </location>
</feature>
<feature type="transmembrane region" description="Helical" evidence="6">
    <location>
        <begin position="180"/>
        <end position="201"/>
    </location>
</feature>
<evidence type="ECO:0000256" key="4">
    <source>
        <dbReference type="ARBA" id="ARBA00023136"/>
    </source>
</evidence>
<comment type="subcellular location">
    <subcellularLocation>
        <location evidence="1">Membrane</location>
        <topology evidence="1">Multi-pass membrane protein</topology>
    </subcellularLocation>
</comment>
<proteinExistence type="predicted"/>
<evidence type="ECO:0000256" key="1">
    <source>
        <dbReference type="ARBA" id="ARBA00004141"/>
    </source>
</evidence>
<dbReference type="PANTHER" id="PTHR37422:SF23">
    <property type="entry name" value="TEICHURONIC ACID BIOSYNTHESIS PROTEIN TUAE"/>
    <property type="match status" value="1"/>
</dbReference>
<feature type="transmembrane region" description="Helical" evidence="6">
    <location>
        <begin position="68"/>
        <end position="86"/>
    </location>
</feature>
<keyword evidence="4 6" id="KW-0472">Membrane</keyword>
<evidence type="ECO:0000256" key="5">
    <source>
        <dbReference type="SAM" id="MobiDB-lite"/>
    </source>
</evidence>
<evidence type="ECO:0000256" key="2">
    <source>
        <dbReference type="ARBA" id="ARBA00022692"/>
    </source>
</evidence>
<feature type="transmembrane region" description="Helical" evidence="6">
    <location>
        <begin position="267"/>
        <end position="284"/>
    </location>
</feature>
<name>A0A3A1WG83_9HYPH</name>
<evidence type="ECO:0000313" key="8">
    <source>
        <dbReference type="EMBL" id="RIX98432.1"/>
    </source>
</evidence>
<feature type="transmembrane region" description="Helical" evidence="6">
    <location>
        <begin position="98"/>
        <end position="120"/>
    </location>
</feature>
<dbReference type="EMBL" id="QYRN01000010">
    <property type="protein sequence ID" value="RIX98432.1"/>
    <property type="molecule type" value="Genomic_DNA"/>
</dbReference>
<feature type="transmembrane region" description="Helical" evidence="6">
    <location>
        <begin position="447"/>
        <end position="465"/>
    </location>
</feature>
<feature type="transmembrane region" description="Helical" evidence="6">
    <location>
        <begin position="45"/>
        <end position="62"/>
    </location>
</feature>
<dbReference type="Pfam" id="PF04932">
    <property type="entry name" value="Wzy_C"/>
    <property type="match status" value="1"/>
</dbReference>
<feature type="region of interest" description="Disordered" evidence="5">
    <location>
        <begin position="1"/>
        <end position="35"/>
    </location>
</feature>
<organism evidence="8 9">
    <name type="scientific">Aureimonas flava</name>
    <dbReference type="NCBI Taxonomy" id="2320271"/>
    <lineage>
        <taxon>Bacteria</taxon>
        <taxon>Pseudomonadati</taxon>
        <taxon>Pseudomonadota</taxon>
        <taxon>Alphaproteobacteria</taxon>
        <taxon>Hyphomicrobiales</taxon>
        <taxon>Aurantimonadaceae</taxon>
        <taxon>Aureimonas</taxon>
    </lineage>
</organism>
<feature type="transmembrane region" description="Helical" evidence="6">
    <location>
        <begin position="413"/>
        <end position="435"/>
    </location>
</feature>
<dbReference type="AlphaFoldDB" id="A0A3A1WG83"/>
<feature type="compositionally biased region" description="Basic residues" evidence="5">
    <location>
        <begin position="18"/>
        <end position="27"/>
    </location>
</feature>
<dbReference type="InterPro" id="IPR051533">
    <property type="entry name" value="WaaL-like"/>
</dbReference>
<feature type="transmembrane region" description="Helical" evidence="6">
    <location>
        <begin position="228"/>
        <end position="247"/>
    </location>
</feature>
<evidence type="ECO:0000259" key="7">
    <source>
        <dbReference type="Pfam" id="PF04932"/>
    </source>
</evidence>
<sequence>MTGSLSPHAEREAPVRRSAGRLPRRLPGRGGASALAESGTSRRMLAGRALLLVALVVCVALRGAVSPVALLGALLLAGTALLLGSLSPPAEARTFRSFRLALVMAGGLAAFLLLQSWSFVGNPLANPLWSFVSRLAGIPGGAVSVDPAATLDAAFLLVSPFVFYAAALALFPRDEGALRLLFWLGAFGVAFALFGIAQVAFFPRRLLLVEKTDYLDSLTSVFVNRNTAGTFLGVASLIVATLAVRALPRRGGERHMPTPRAGERRPAAWPLVLAAFVVLIALFLTRSRGALLSTMVAVIAVAPFLILDRNGRSRTAHPASWRRALLAFGTVALAVLLVAGLFGGLTIYRMEVHGVDGVRLCLYWSALDAFGQNWRFGAGFGTFASVFPMHRTAGCVSPTDVILRAHNVYIEGLVGLGVGFVPVLLLGYAHVLANLVRGLRQRRRLRAVPLLALGAVILVSLHGLVDFSVQIPGMAAYLATYLAAATTISLGRGRERRSSP</sequence>
<comment type="caution">
    <text evidence="8">The sequence shown here is derived from an EMBL/GenBank/DDBJ whole genome shotgun (WGS) entry which is preliminary data.</text>
</comment>
<gene>
    <name evidence="8" type="ORF">D3218_16975</name>
</gene>
<evidence type="ECO:0000256" key="3">
    <source>
        <dbReference type="ARBA" id="ARBA00022989"/>
    </source>
</evidence>